<feature type="domain" description="Mechanosensitive ion channel MscS" evidence="8">
    <location>
        <begin position="299"/>
        <end position="369"/>
    </location>
</feature>
<proteinExistence type="inferred from homology"/>
<comment type="subcellular location">
    <subcellularLocation>
        <location evidence="1">Membrane</location>
        <topology evidence="1">Multi-pass membrane protein</topology>
    </subcellularLocation>
</comment>
<dbReference type="Gramene" id="Pp3c14_8610V3.6">
    <property type="protein sequence ID" value="Pp3c14_8610V3.6"/>
    <property type="gene ID" value="Pp3c14_8610"/>
</dbReference>
<protein>
    <recommendedName>
        <fullName evidence="14">MscS-Like mechanosensitive ion channel</fullName>
    </recommendedName>
</protein>
<dbReference type="EnsemblPlants" id="Pp3c14_8610V3.6">
    <property type="protein sequence ID" value="Pp3c14_8610V3.6"/>
    <property type="gene ID" value="Pp3c14_8610"/>
</dbReference>
<dbReference type="GO" id="GO:0071470">
    <property type="term" value="P:cellular response to osmotic stress"/>
    <property type="evidence" value="ECO:0000318"/>
    <property type="project" value="GO_Central"/>
</dbReference>
<feature type="domain" description="Mechanosensitive ion channel protein 2/3 C-terminal" evidence="9">
    <location>
        <begin position="374"/>
        <end position="459"/>
    </location>
</feature>
<keyword evidence="13" id="KW-1185">Reference proteome</keyword>
<dbReference type="Gramene" id="Pp3c14_8610V3.5">
    <property type="protein sequence ID" value="Pp3c14_8610V3.5"/>
    <property type="gene ID" value="Pp3c14_8610"/>
</dbReference>
<name>A0A2K1JGW3_PHYPA</name>
<feature type="transmembrane region" description="Helical" evidence="7">
    <location>
        <begin position="179"/>
        <end position="197"/>
    </location>
</feature>
<feature type="region of interest" description="Disordered" evidence="6">
    <location>
        <begin position="698"/>
        <end position="832"/>
    </location>
</feature>
<dbReference type="Gene3D" id="2.30.30.60">
    <property type="match status" value="1"/>
</dbReference>
<dbReference type="PANTHER" id="PTHR43634:SF2">
    <property type="entry name" value="LOW CONDUCTANCE MECHANOSENSITIVE CHANNEL YNAI"/>
    <property type="match status" value="1"/>
</dbReference>
<feature type="transmembrane region" description="Helical" evidence="7">
    <location>
        <begin position="250"/>
        <end position="274"/>
    </location>
</feature>
<evidence type="ECO:0000256" key="3">
    <source>
        <dbReference type="ARBA" id="ARBA00022692"/>
    </source>
</evidence>
<dbReference type="InterPro" id="IPR057483">
    <property type="entry name" value="MSL2/3_TM_dom"/>
</dbReference>
<feature type="region of interest" description="Disordered" evidence="6">
    <location>
        <begin position="637"/>
        <end position="656"/>
    </location>
</feature>
<comment type="similarity">
    <text evidence="2">Belongs to the MscS (TC 1.A.23) family.</text>
</comment>
<feature type="compositionally biased region" description="Polar residues" evidence="6">
    <location>
        <begin position="780"/>
        <end position="796"/>
    </location>
</feature>
<feature type="domain" description="Mechanosensitive channel protein 2/3 transmembrane" evidence="10">
    <location>
        <begin position="168"/>
        <end position="297"/>
    </location>
</feature>
<evidence type="ECO:0000259" key="10">
    <source>
        <dbReference type="Pfam" id="PF25237"/>
    </source>
</evidence>
<sequence length="875" mass="96863">MASLVSLQLMRVAGAGDYHASACSISIRCSKAVISSRLFQGSGLRITSYPGEGSLQGGGTLCCPLWSHLLISKTNLRVLSTRAPIRAFSIGSIPVEDIKQIAILFVNISAFILKRTTDVLRLCPPLVAQVTPAVALVAYSIWGLGPTTRLLRKNVFERNDKKWDESRTHNILSSYMRPILLWIGIILICRAFDPVVLATEASQAIKQRFVNFIRSLSTVLAFAFCTASLIKQVQRFMMENQDAEESRNVGVQFIGNTVYTAVWVAAVCLFMELLGFSTQKWITAGGFGTVLITLAGREIFTNFLSSIMIHATRPFVENEWIQTKIEGQEVSGTVEYVGWWSPTVIRGDDREAVHIPNHKFSVSVVRNLSQKTHWRIKMHLGISHLDVSKLAPIVTDMRKVLAKHPQVEQHRLHRRVFFDQIDPENQALMILVSCFVKTSHFEEYLRVKEVIILDLLKVIGHHSARLATPIRSVQRVIDESEARSSPFRDMRNTNQNQRRPFLLVNPQAASSDDDEGDSDSSDDVLENTSRISRATKIVRNKDSADSGSESESDEPVEDQSVSKTASDIKELKANAPVIDENVNSSSPRIPVASQHNVKGPNSDESHPQESASTEDTEPDVNETLMDRIYAGTEETLVRSHTDTSLPQKQNVNAKSSVEQAVAASAALVRERVVEMPEEKVPHLYSNNVGLDDVKDGAVVTTSPTRSDDHANDAKTTAPSVKINLNVHSDLTDDPWRQPPTSQLNESNHTSSIANDEIWPSDSEDQRRQASAMEVGKKGESLTNSDDLWKQPSTSQMHLPPKVQPSRATLDPNVVPGVSIKSPKHTISSDEDITNLDDLQTLVTLGKPKSSHEQRESSNHGVAKGGVSSDVRDKER</sequence>
<dbReference type="GO" id="GO:0005216">
    <property type="term" value="F:monoatomic ion channel activity"/>
    <property type="evidence" value="ECO:0000318"/>
    <property type="project" value="GO_Central"/>
</dbReference>
<dbReference type="Gramene" id="Pp3c14_8610V3.1">
    <property type="protein sequence ID" value="Pp3c14_8610V3.1"/>
    <property type="gene ID" value="Pp3c14_8610"/>
</dbReference>
<reference evidence="12" key="3">
    <citation type="submission" date="2020-12" db="UniProtKB">
        <authorList>
            <consortium name="EnsemblPlants"/>
        </authorList>
    </citation>
    <scope>IDENTIFICATION</scope>
</reference>
<evidence type="ECO:0000256" key="1">
    <source>
        <dbReference type="ARBA" id="ARBA00004141"/>
    </source>
</evidence>
<organism evidence="11">
    <name type="scientific">Physcomitrium patens</name>
    <name type="common">Spreading-leaved earth moss</name>
    <name type="synonym">Physcomitrella patens</name>
    <dbReference type="NCBI Taxonomy" id="3218"/>
    <lineage>
        <taxon>Eukaryota</taxon>
        <taxon>Viridiplantae</taxon>
        <taxon>Streptophyta</taxon>
        <taxon>Embryophyta</taxon>
        <taxon>Bryophyta</taxon>
        <taxon>Bryophytina</taxon>
        <taxon>Bryopsida</taxon>
        <taxon>Funariidae</taxon>
        <taxon>Funariales</taxon>
        <taxon>Funariaceae</taxon>
        <taxon>Physcomitrium</taxon>
    </lineage>
</organism>
<dbReference type="GO" id="GO:0016020">
    <property type="term" value="C:membrane"/>
    <property type="evidence" value="ECO:0007669"/>
    <property type="project" value="UniProtKB-SubCell"/>
</dbReference>
<keyword evidence="4 7" id="KW-1133">Transmembrane helix</keyword>
<evidence type="ECO:0000313" key="12">
    <source>
        <dbReference type="EnsemblPlants" id="Pp3c14_8610V3.1"/>
    </source>
</evidence>
<dbReference type="EnsemblPlants" id="Pp3c14_8610V3.5">
    <property type="protein sequence ID" value="Pp3c14_8610V3.5"/>
    <property type="gene ID" value="Pp3c14_8610"/>
</dbReference>
<feature type="region of interest" description="Disordered" evidence="6">
    <location>
        <begin position="844"/>
        <end position="875"/>
    </location>
</feature>
<evidence type="ECO:0000256" key="2">
    <source>
        <dbReference type="ARBA" id="ARBA00008017"/>
    </source>
</evidence>
<evidence type="ECO:0000259" key="8">
    <source>
        <dbReference type="Pfam" id="PF00924"/>
    </source>
</evidence>
<dbReference type="Proteomes" id="UP000006727">
    <property type="component" value="Chromosome 14"/>
</dbReference>
<reference evidence="11 13" key="1">
    <citation type="journal article" date="2008" name="Science">
        <title>The Physcomitrella genome reveals evolutionary insights into the conquest of land by plants.</title>
        <authorList>
            <person name="Rensing S."/>
            <person name="Lang D."/>
            <person name="Zimmer A."/>
            <person name="Terry A."/>
            <person name="Salamov A."/>
            <person name="Shapiro H."/>
            <person name="Nishiyama T."/>
            <person name="Perroud P.-F."/>
            <person name="Lindquist E."/>
            <person name="Kamisugi Y."/>
            <person name="Tanahashi T."/>
            <person name="Sakakibara K."/>
            <person name="Fujita T."/>
            <person name="Oishi K."/>
            <person name="Shin-I T."/>
            <person name="Kuroki Y."/>
            <person name="Toyoda A."/>
            <person name="Suzuki Y."/>
            <person name="Hashimoto A."/>
            <person name="Yamaguchi K."/>
            <person name="Sugano A."/>
            <person name="Kohara Y."/>
            <person name="Fujiyama A."/>
            <person name="Anterola A."/>
            <person name="Aoki S."/>
            <person name="Ashton N."/>
            <person name="Barbazuk W.B."/>
            <person name="Barker E."/>
            <person name="Bennetzen J."/>
            <person name="Bezanilla M."/>
            <person name="Blankenship R."/>
            <person name="Cho S.H."/>
            <person name="Dutcher S."/>
            <person name="Estelle M."/>
            <person name="Fawcett J.A."/>
            <person name="Gundlach H."/>
            <person name="Hanada K."/>
            <person name="Heyl A."/>
            <person name="Hicks K.A."/>
            <person name="Hugh J."/>
            <person name="Lohr M."/>
            <person name="Mayer K."/>
            <person name="Melkozernov A."/>
            <person name="Murata T."/>
            <person name="Nelson D."/>
            <person name="Pils B."/>
            <person name="Prigge M."/>
            <person name="Reiss B."/>
            <person name="Renner T."/>
            <person name="Rombauts S."/>
            <person name="Rushton P."/>
            <person name="Sanderfoot A."/>
            <person name="Schween G."/>
            <person name="Shiu S.-H."/>
            <person name="Stueber K."/>
            <person name="Theodoulou F.L."/>
            <person name="Tu H."/>
            <person name="Van de Peer Y."/>
            <person name="Verrier P.J."/>
            <person name="Waters E."/>
            <person name="Wood A."/>
            <person name="Yang L."/>
            <person name="Cove D."/>
            <person name="Cuming A."/>
            <person name="Hasebe M."/>
            <person name="Lucas S."/>
            <person name="Mishler D.B."/>
            <person name="Reski R."/>
            <person name="Grigoriev I."/>
            <person name="Quatrano R.S."/>
            <person name="Boore J.L."/>
        </authorList>
    </citation>
    <scope>NUCLEOTIDE SEQUENCE [LARGE SCALE GENOMIC DNA]</scope>
    <source>
        <strain evidence="12 13">cv. Gransden 2004</strain>
    </source>
</reference>
<keyword evidence="3 7" id="KW-0812">Transmembrane</keyword>
<dbReference type="GeneID" id="112291655"/>
<dbReference type="InterPro" id="IPR056876">
    <property type="entry name" value="Msl2-3_C"/>
</dbReference>
<feature type="region of interest" description="Disordered" evidence="6">
    <location>
        <begin position="481"/>
        <end position="620"/>
    </location>
</feature>
<dbReference type="Gramene" id="Pp3c14_8610V3.4">
    <property type="protein sequence ID" value="Pp3c14_8610V3.4"/>
    <property type="gene ID" value="Pp3c14_8610"/>
</dbReference>
<evidence type="ECO:0000313" key="13">
    <source>
        <dbReference type="Proteomes" id="UP000006727"/>
    </source>
</evidence>
<feature type="transmembrane region" description="Helical" evidence="7">
    <location>
        <begin position="281"/>
        <end position="300"/>
    </location>
</feature>
<dbReference type="GO" id="GO:0009526">
    <property type="term" value="C:plastid envelope"/>
    <property type="evidence" value="ECO:0000318"/>
    <property type="project" value="GO_Central"/>
</dbReference>
<dbReference type="Gene3D" id="1.10.287.1260">
    <property type="match status" value="1"/>
</dbReference>
<dbReference type="SUPFAM" id="SSF50182">
    <property type="entry name" value="Sm-like ribonucleoproteins"/>
    <property type="match status" value="1"/>
</dbReference>
<dbReference type="RefSeq" id="XP_024395164.1">
    <property type="nucleotide sequence ID" value="XM_024539396.2"/>
</dbReference>
<feature type="compositionally biased region" description="Acidic residues" evidence="6">
    <location>
        <begin position="548"/>
        <end position="557"/>
    </location>
</feature>
<evidence type="ECO:0000313" key="11">
    <source>
        <dbReference type="EMBL" id="PNR40805.1"/>
    </source>
</evidence>
<feature type="compositionally biased region" description="Polar residues" evidence="6">
    <location>
        <begin position="642"/>
        <end position="654"/>
    </location>
</feature>
<dbReference type="STRING" id="3218.A0A2K1JGW3"/>
<accession>A0A2K1JGW3</accession>
<dbReference type="InterPro" id="IPR010920">
    <property type="entry name" value="LSM_dom_sf"/>
</dbReference>
<dbReference type="EnsemblPlants" id="Pp3c14_8610V3.1">
    <property type="protein sequence ID" value="Pp3c14_8610V3.1"/>
    <property type="gene ID" value="Pp3c14_8610"/>
</dbReference>
<dbReference type="Pfam" id="PF24956">
    <property type="entry name" value="Msl2-3_C"/>
    <property type="match status" value="1"/>
</dbReference>
<evidence type="ECO:0000259" key="9">
    <source>
        <dbReference type="Pfam" id="PF24956"/>
    </source>
</evidence>
<feature type="transmembrane region" description="Helical" evidence="7">
    <location>
        <begin position="209"/>
        <end position="230"/>
    </location>
</feature>
<evidence type="ECO:0000256" key="6">
    <source>
        <dbReference type="SAM" id="MobiDB-lite"/>
    </source>
</evidence>
<feature type="compositionally biased region" description="Acidic residues" evidence="6">
    <location>
        <begin position="511"/>
        <end position="525"/>
    </location>
</feature>
<evidence type="ECO:0000256" key="5">
    <source>
        <dbReference type="ARBA" id="ARBA00023136"/>
    </source>
</evidence>
<feature type="compositionally biased region" description="Polar residues" evidence="6">
    <location>
        <begin position="738"/>
        <end position="753"/>
    </location>
</feature>
<gene>
    <name evidence="12" type="primary">LOC112291655</name>
    <name evidence="11" type="ORF">PHYPA_018208</name>
</gene>
<dbReference type="EnsemblPlants" id="Pp3c14_8610V3.4">
    <property type="protein sequence ID" value="Pp3c14_8610V3.4"/>
    <property type="gene ID" value="Pp3c14_8610"/>
</dbReference>
<dbReference type="PANTHER" id="PTHR43634">
    <property type="entry name" value="OW CONDUCTANCE MECHANOSENSITIVE CHANNEL"/>
    <property type="match status" value="1"/>
</dbReference>
<dbReference type="PaxDb" id="3218-PP1S79_156V6.1"/>
<evidence type="ECO:0000256" key="7">
    <source>
        <dbReference type="SAM" id="Phobius"/>
    </source>
</evidence>
<reference evidence="11 13" key="2">
    <citation type="journal article" date="2018" name="Plant J.">
        <title>The Physcomitrella patens chromosome-scale assembly reveals moss genome structure and evolution.</title>
        <authorList>
            <person name="Lang D."/>
            <person name="Ullrich K.K."/>
            <person name="Murat F."/>
            <person name="Fuchs J."/>
            <person name="Jenkins J."/>
            <person name="Haas F.B."/>
            <person name="Piednoel M."/>
            <person name="Gundlach H."/>
            <person name="Van Bel M."/>
            <person name="Meyberg R."/>
            <person name="Vives C."/>
            <person name="Morata J."/>
            <person name="Symeonidi A."/>
            <person name="Hiss M."/>
            <person name="Muchero W."/>
            <person name="Kamisugi Y."/>
            <person name="Saleh O."/>
            <person name="Blanc G."/>
            <person name="Decker E.L."/>
            <person name="van Gessel N."/>
            <person name="Grimwood J."/>
            <person name="Hayes R.D."/>
            <person name="Graham S.W."/>
            <person name="Gunter L.E."/>
            <person name="McDaniel S.F."/>
            <person name="Hoernstein S.N.W."/>
            <person name="Larsson A."/>
            <person name="Li F.W."/>
            <person name="Perroud P.F."/>
            <person name="Phillips J."/>
            <person name="Ranjan P."/>
            <person name="Rokshar D.S."/>
            <person name="Rothfels C.J."/>
            <person name="Schneider L."/>
            <person name="Shu S."/>
            <person name="Stevenson D.W."/>
            <person name="Thummler F."/>
            <person name="Tillich M."/>
            <person name="Villarreal Aguilar J.C."/>
            <person name="Widiez T."/>
            <person name="Wong G.K."/>
            <person name="Wymore A."/>
            <person name="Zhang Y."/>
            <person name="Zimmer A.D."/>
            <person name="Quatrano R.S."/>
            <person name="Mayer K.F.X."/>
            <person name="Goodstein D."/>
            <person name="Casacuberta J.M."/>
            <person name="Vandepoele K."/>
            <person name="Reski R."/>
            <person name="Cuming A.C."/>
            <person name="Tuskan G.A."/>
            <person name="Maumus F."/>
            <person name="Salse J."/>
            <person name="Schmutz J."/>
            <person name="Rensing S.A."/>
        </authorList>
    </citation>
    <scope>NUCLEOTIDE SEQUENCE [LARGE SCALE GENOMIC DNA]</scope>
    <source>
        <strain evidence="12 13">cv. Gransden 2004</strain>
    </source>
</reference>
<keyword evidence="5 7" id="KW-0472">Membrane</keyword>
<feature type="compositionally biased region" description="Basic and acidic residues" evidence="6">
    <location>
        <begin position="481"/>
        <end position="491"/>
    </location>
</feature>
<evidence type="ECO:0000256" key="4">
    <source>
        <dbReference type="ARBA" id="ARBA00022989"/>
    </source>
</evidence>
<dbReference type="InterPro" id="IPR045042">
    <property type="entry name" value="YnaI-like"/>
</dbReference>
<dbReference type="Pfam" id="PF25237">
    <property type="entry name" value="MSL2_3"/>
    <property type="match status" value="1"/>
</dbReference>
<dbReference type="InterPro" id="IPR006685">
    <property type="entry name" value="MscS_channel_2nd"/>
</dbReference>
<dbReference type="InterPro" id="IPR023408">
    <property type="entry name" value="MscS_beta-dom_sf"/>
</dbReference>
<dbReference type="Pfam" id="PF00924">
    <property type="entry name" value="MS_channel_2nd"/>
    <property type="match status" value="1"/>
</dbReference>
<evidence type="ECO:0008006" key="14">
    <source>
        <dbReference type="Google" id="ProtNLM"/>
    </source>
</evidence>
<dbReference type="AlphaFoldDB" id="A0A2K1JGW3"/>
<dbReference type="EMBL" id="ABEU02000014">
    <property type="protein sequence ID" value="PNR40805.1"/>
    <property type="molecule type" value="Genomic_DNA"/>
</dbReference>